<sequence>MLASLLHRFRSQRHEAPLLQVKTPDPVASLRRFRPLLHLPSRTRLPLLPPLFALIVRPLFSRPASLFAPFARELKSESIPFTPAEFVSPLILLPVLLNCALRQLSESSNCATFVAPVFLLASPPHADMERNESIVQVHNNVQPHVRAQRVSVPEDQLQYDVLAPALSAPDEERALHQLYGYSDASIRNSRTPEVEHAAQRALNRERSQRRSLMSAEQCEAQRAYNRSYQRVRRARMTEAQQSHEREMRRAAAQRRRHQLPCRAALLPQQDSMFHCTAASLTQITTPAPASHSNAVHVNMSSDNGVVHRYSLTSIPCISSLHANRQPQLGESSTMQPCTAPLRDCSLSFVSSHSPDHITGPITAPTLLDHSVASPSTVNIDQYTGAILHENIVHQLHSHENSPTLYSEHEDTDESSSDVTVRVRPRRHRNHNLARICNTLQQIIYLQLQQPHFCTNCNAKLFGGETPTMCCSNGRVQIPSIPVPPELYHLFTTDSAESRHFRRYIRSYNHVFAFTSMGVTLDEALVADQHAVYTLRAHGSIYHRIGSLLPAANTRSRYLQLYIYDTEHEIDYRLQENAELDRALLQKIKSILDAYNPFVLMFRQIFQHEDINRCRLIIKDKPAFGQQYTLPSASHVVAIIVGSEEYLESNERHIIVEIFEGHLVNIQEYVGFYDPLQYPLFLPYGTYGWLAEYKGLNNQHVSCCDYYSYILQDRQPALSLPLHGCRLLQQYVVDNYIKIETQKLRWITNNQKTIRSELYCGLQDCLNAGEHSAANIGQCVILSSSFIGSPRDMYQRYQDAMAVVQHYGRPDIFLTMICNASWRKITDALYAGQTPQDRPDVVSRIFHAKYAKLKNDIFHKNVLGKTVSHVHVIEFQKRGLPHVHMLVIFAARDKVNTPDDYDKIVRAELPEIEHEPELYNAVVPNERNSRTMLTVFFHVYATEQQRHKYLYTEFPKHYTWNLTSKTWIIRRRRHKVIGRMYSVYPSEGERFYLRILLNHIRGPRSFEDLLTVDNITYSTFKESAEHYGLLERDNNLHNCMREAREFQLPQALRNLFITIILYCNPTDVRQLWNDNYSAMTDDYISSTSISDVYIVNRLLNEIDYTLQQHSKSITQFDIPQMSALFRNINNISSLIEDELSIPISSTDFNSVALLNPGQFYAFHTIMEAVRQRDGRIFFIDGPGGSGKTFLYKVLLAHLRHDGRIVLATTSSGIAATLLPGGTTAYLRFKIPIPVEAGSFCKFWKQSEMHKLIEHCSAILWDEAPMSHKHVFESVDQSFRDVLNVGQPFGGKVVIMGGDFWQVPPVVVNDTKFQIINASIVDSSLWSTVQLISLSENMRAFDDHHFSEYLLRIGNGDEHTYDHDMIQILMSMIIPWEGDHSVDLLINSVFSDIMSSATISDYWADRALLTPLNEDVSLLNEKCLKLLSGYEMTYYSFDSVDDDRSNLYPQEFLNSISTDTLPPHKLSLKKDTPIMLLRNLNPRIGLCNGSRLICRQFTNNIIDAEILTGQHKGKTVFLPRIPLKHAGDFNMPFELTRKQFPVRLSFAITINKSQGQTIRQVGLYLPSPVFTHGQLYVALSRGVNSANTKVLVKDDLIPGHPGTYTQNVVFKELLSKVIVQLLHRKIFAMSGLNSSSAITCNDDLLISTELEHFADVPQEMRDNYYFCLLLGNLNLRTTSQADVDANGNPVGTGEVIFADEATMTAAAGNMHNKLIDGNQILVRAMTLFDVKPEFVPDAGPTDNSHAPDCDYNYYDDICKPTTSRWSDGQRTAISGFRLRIPAVPPGLSAQEEWNFVFTMIKSIFARATPVLDALRIDSTSAATVPTPKLCASTTLDHLIAVPPHDGASAARKPPCNRPLCPVFSHVPILSCAPDTGPVHGVCELQKRRRAGALPWRGKGKRLGLLLLSRRRPSKEQGSASTSPVTAAYGQIRPFGAWIGHVGLSLDIWSRDRPHGGKFSRPELSRPGASLPAPAGARVIHQVGNGGLISLTAGKGLGHHEEVEQERKICFLFQQGLGHQKKRK</sequence>
<evidence type="ECO:0000259" key="3">
    <source>
        <dbReference type="Pfam" id="PF05970"/>
    </source>
</evidence>
<protein>
    <recommendedName>
        <fullName evidence="1">ATP-dependent DNA helicase</fullName>
        <ecNumber evidence="1">5.6.2.3</ecNumber>
    </recommendedName>
</protein>
<dbReference type="SUPFAM" id="SSF54928">
    <property type="entry name" value="RNA-binding domain, RBD"/>
    <property type="match status" value="1"/>
</dbReference>
<feature type="domain" description="DNA helicase Pif1-like 2B" evidence="5">
    <location>
        <begin position="1449"/>
        <end position="1495"/>
    </location>
</feature>
<proteinExistence type="inferred from homology"/>
<dbReference type="InterPro" id="IPR010285">
    <property type="entry name" value="DNA_helicase_pif1-like_DEAD"/>
</dbReference>
<keyword evidence="7" id="KW-1185">Reference proteome</keyword>
<name>A0AAP0FVX4_9ASPA</name>
<evidence type="ECO:0000259" key="4">
    <source>
        <dbReference type="Pfam" id="PF14214"/>
    </source>
</evidence>
<dbReference type="PANTHER" id="PTHR10492">
    <property type="match status" value="1"/>
</dbReference>
<dbReference type="FunFam" id="3.40.50.300:FF:002884">
    <property type="entry name" value="ATP-dependent DNA helicase"/>
    <property type="match status" value="1"/>
</dbReference>
<gene>
    <name evidence="6" type="ORF">KSP39_PZI021564</name>
</gene>
<comment type="catalytic activity">
    <reaction evidence="1">
        <text>ATP + H2O = ADP + phosphate + H(+)</text>
        <dbReference type="Rhea" id="RHEA:13065"/>
        <dbReference type="ChEBI" id="CHEBI:15377"/>
        <dbReference type="ChEBI" id="CHEBI:15378"/>
        <dbReference type="ChEBI" id="CHEBI:30616"/>
        <dbReference type="ChEBI" id="CHEBI:43474"/>
        <dbReference type="ChEBI" id="CHEBI:456216"/>
        <dbReference type="EC" id="5.6.2.3"/>
    </reaction>
</comment>
<dbReference type="InterPro" id="IPR035979">
    <property type="entry name" value="RBD_domain_sf"/>
</dbReference>
<keyword evidence="1" id="KW-0378">Hydrolase</keyword>
<evidence type="ECO:0000256" key="1">
    <source>
        <dbReference type="RuleBase" id="RU363044"/>
    </source>
</evidence>
<keyword evidence="1" id="KW-0067">ATP-binding</keyword>
<dbReference type="InterPro" id="IPR049163">
    <property type="entry name" value="Pif1-like_2B_dom"/>
</dbReference>
<feature type="domain" description="DNA helicase Pif1-like DEAD-box helicase" evidence="3">
    <location>
        <begin position="1153"/>
        <end position="1358"/>
    </location>
</feature>
<dbReference type="EMBL" id="JBBWWQ010000019">
    <property type="protein sequence ID" value="KAK8918884.1"/>
    <property type="molecule type" value="Genomic_DNA"/>
</dbReference>
<dbReference type="Pfam" id="PF21530">
    <property type="entry name" value="Pif1_2B_dom"/>
    <property type="match status" value="1"/>
</dbReference>
<keyword evidence="1" id="KW-0347">Helicase</keyword>
<keyword evidence="1" id="KW-0233">DNA recombination</keyword>
<organism evidence="6 7">
    <name type="scientific">Platanthera zijinensis</name>
    <dbReference type="NCBI Taxonomy" id="2320716"/>
    <lineage>
        <taxon>Eukaryota</taxon>
        <taxon>Viridiplantae</taxon>
        <taxon>Streptophyta</taxon>
        <taxon>Embryophyta</taxon>
        <taxon>Tracheophyta</taxon>
        <taxon>Spermatophyta</taxon>
        <taxon>Magnoliopsida</taxon>
        <taxon>Liliopsida</taxon>
        <taxon>Asparagales</taxon>
        <taxon>Orchidaceae</taxon>
        <taxon>Orchidoideae</taxon>
        <taxon>Orchideae</taxon>
        <taxon>Orchidinae</taxon>
        <taxon>Platanthera</taxon>
    </lineage>
</organism>
<dbReference type="InterPro" id="IPR025476">
    <property type="entry name" value="Helitron_helicase-like"/>
</dbReference>
<evidence type="ECO:0000313" key="7">
    <source>
        <dbReference type="Proteomes" id="UP001418222"/>
    </source>
</evidence>
<comment type="caution">
    <text evidence="6">The sequence shown here is derived from an EMBL/GenBank/DDBJ whole genome shotgun (WGS) entry which is preliminary data.</text>
</comment>
<dbReference type="CDD" id="cd18809">
    <property type="entry name" value="SF1_C_RecD"/>
    <property type="match status" value="1"/>
</dbReference>
<accession>A0AAP0FVX4</accession>
<comment type="similarity">
    <text evidence="1">Belongs to the helicase family.</text>
</comment>
<dbReference type="GO" id="GO:0016787">
    <property type="term" value="F:hydrolase activity"/>
    <property type="evidence" value="ECO:0007669"/>
    <property type="project" value="UniProtKB-KW"/>
</dbReference>
<dbReference type="GO" id="GO:0000723">
    <property type="term" value="P:telomere maintenance"/>
    <property type="evidence" value="ECO:0007669"/>
    <property type="project" value="InterPro"/>
</dbReference>
<feature type="domain" description="Helitron helicase-like" evidence="4">
    <location>
        <begin position="705"/>
        <end position="886"/>
    </location>
</feature>
<dbReference type="GO" id="GO:0006281">
    <property type="term" value="P:DNA repair"/>
    <property type="evidence" value="ECO:0007669"/>
    <property type="project" value="UniProtKB-KW"/>
</dbReference>
<comment type="cofactor">
    <cofactor evidence="1">
        <name>Mg(2+)</name>
        <dbReference type="ChEBI" id="CHEBI:18420"/>
    </cofactor>
</comment>
<feature type="region of interest" description="Disordered" evidence="2">
    <location>
        <begin position="401"/>
        <end position="420"/>
    </location>
</feature>
<dbReference type="GO" id="GO:0006310">
    <property type="term" value="P:DNA recombination"/>
    <property type="evidence" value="ECO:0007669"/>
    <property type="project" value="UniProtKB-KW"/>
</dbReference>
<evidence type="ECO:0000256" key="2">
    <source>
        <dbReference type="SAM" id="MobiDB-lite"/>
    </source>
</evidence>
<dbReference type="Pfam" id="PF05970">
    <property type="entry name" value="PIF1"/>
    <property type="match status" value="1"/>
</dbReference>
<dbReference type="EC" id="5.6.2.3" evidence="1"/>
<reference evidence="6 7" key="1">
    <citation type="journal article" date="2022" name="Nat. Plants">
        <title>Genomes of leafy and leafless Platanthera orchids illuminate the evolution of mycoheterotrophy.</title>
        <authorList>
            <person name="Li M.H."/>
            <person name="Liu K.W."/>
            <person name="Li Z."/>
            <person name="Lu H.C."/>
            <person name="Ye Q.L."/>
            <person name="Zhang D."/>
            <person name="Wang J.Y."/>
            <person name="Li Y.F."/>
            <person name="Zhong Z.M."/>
            <person name="Liu X."/>
            <person name="Yu X."/>
            <person name="Liu D.K."/>
            <person name="Tu X.D."/>
            <person name="Liu B."/>
            <person name="Hao Y."/>
            <person name="Liao X.Y."/>
            <person name="Jiang Y.T."/>
            <person name="Sun W.H."/>
            <person name="Chen J."/>
            <person name="Chen Y.Q."/>
            <person name="Ai Y."/>
            <person name="Zhai J.W."/>
            <person name="Wu S.S."/>
            <person name="Zhou Z."/>
            <person name="Hsiao Y.Y."/>
            <person name="Wu W.L."/>
            <person name="Chen Y.Y."/>
            <person name="Lin Y.F."/>
            <person name="Hsu J.L."/>
            <person name="Li C.Y."/>
            <person name="Wang Z.W."/>
            <person name="Zhao X."/>
            <person name="Zhong W.Y."/>
            <person name="Ma X.K."/>
            <person name="Ma L."/>
            <person name="Huang J."/>
            <person name="Chen G.Z."/>
            <person name="Huang M.Z."/>
            <person name="Huang L."/>
            <person name="Peng D.H."/>
            <person name="Luo Y.B."/>
            <person name="Zou S.Q."/>
            <person name="Chen S.P."/>
            <person name="Lan S."/>
            <person name="Tsai W.C."/>
            <person name="Van de Peer Y."/>
            <person name="Liu Z.J."/>
        </authorList>
    </citation>
    <scope>NUCLEOTIDE SEQUENCE [LARGE SCALE GENOMIC DNA]</scope>
    <source>
        <strain evidence="6">Lor287</strain>
    </source>
</reference>
<dbReference type="GO" id="GO:0043139">
    <property type="term" value="F:5'-3' DNA helicase activity"/>
    <property type="evidence" value="ECO:0007669"/>
    <property type="project" value="UniProtKB-EC"/>
</dbReference>
<dbReference type="GO" id="GO:0003676">
    <property type="term" value="F:nucleic acid binding"/>
    <property type="evidence" value="ECO:0007669"/>
    <property type="project" value="InterPro"/>
</dbReference>
<keyword evidence="1" id="KW-0227">DNA damage</keyword>
<dbReference type="SUPFAM" id="SSF52540">
    <property type="entry name" value="P-loop containing nucleoside triphosphate hydrolases"/>
    <property type="match status" value="2"/>
</dbReference>
<dbReference type="PANTHER" id="PTHR10492:SF94">
    <property type="entry name" value="ATP-DEPENDENT DNA HELICASE"/>
    <property type="match status" value="1"/>
</dbReference>
<dbReference type="GO" id="GO:0005524">
    <property type="term" value="F:ATP binding"/>
    <property type="evidence" value="ECO:0007669"/>
    <property type="project" value="UniProtKB-KW"/>
</dbReference>
<dbReference type="Proteomes" id="UP001418222">
    <property type="component" value="Unassembled WGS sequence"/>
</dbReference>
<keyword evidence="1" id="KW-0234">DNA repair</keyword>
<keyword evidence="1" id="KW-0547">Nucleotide-binding</keyword>
<dbReference type="Pfam" id="PF14214">
    <property type="entry name" value="Helitron_like_N"/>
    <property type="match status" value="1"/>
</dbReference>
<evidence type="ECO:0000259" key="5">
    <source>
        <dbReference type="Pfam" id="PF21530"/>
    </source>
</evidence>
<evidence type="ECO:0000313" key="6">
    <source>
        <dbReference type="EMBL" id="KAK8918884.1"/>
    </source>
</evidence>
<dbReference type="InterPro" id="IPR027417">
    <property type="entry name" value="P-loop_NTPase"/>
</dbReference>
<dbReference type="Gene3D" id="3.40.50.300">
    <property type="entry name" value="P-loop containing nucleotide triphosphate hydrolases"/>
    <property type="match status" value="1"/>
</dbReference>